<dbReference type="Gene3D" id="1.10.510.10">
    <property type="entry name" value="Transferase(Phosphotransferase) domain 1"/>
    <property type="match status" value="1"/>
</dbReference>
<name>A0ABY4ME08_9ACTN</name>
<evidence type="ECO:0000256" key="2">
    <source>
        <dbReference type="ARBA" id="ARBA00022741"/>
    </source>
</evidence>
<feature type="compositionally biased region" description="Low complexity" evidence="6">
    <location>
        <begin position="470"/>
        <end position="479"/>
    </location>
</feature>
<evidence type="ECO:0000256" key="3">
    <source>
        <dbReference type="ARBA" id="ARBA00022777"/>
    </source>
</evidence>
<dbReference type="SUPFAM" id="SSF56112">
    <property type="entry name" value="Protein kinase-like (PK-like)"/>
    <property type="match status" value="1"/>
</dbReference>
<feature type="compositionally biased region" description="Low complexity" evidence="6">
    <location>
        <begin position="421"/>
        <end position="436"/>
    </location>
</feature>
<dbReference type="InterPro" id="IPR008271">
    <property type="entry name" value="Ser/Thr_kinase_AS"/>
</dbReference>
<feature type="compositionally biased region" description="Pro residues" evidence="6">
    <location>
        <begin position="366"/>
        <end position="377"/>
    </location>
</feature>
<feature type="region of interest" description="Disordered" evidence="6">
    <location>
        <begin position="556"/>
        <end position="580"/>
    </location>
</feature>
<keyword evidence="4 5" id="KW-0067">ATP-binding</keyword>
<evidence type="ECO:0000256" key="5">
    <source>
        <dbReference type="PROSITE-ProRule" id="PRU10141"/>
    </source>
</evidence>
<dbReference type="PANTHER" id="PTHR43289:SF34">
    <property type="entry name" value="SERINE_THREONINE-PROTEIN KINASE YBDM-RELATED"/>
    <property type="match status" value="1"/>
</dbReference>
<feature type="binding site" evidence="5">
    <location>
        <position position="43"/>
    </location>
    <ligand>
        <name>ATP</name>
        <dbReference type="ChEBI" id="CHEBI:30616"/>
    </ligand>
</feature>
<protein>
    <submittedName>
        <fullName evidence="8">Protein kinase</fullName>
    </submittedName>
</protein>
<evidence type="ECO:0000256" key="1">
    <source>
        <dbReference type="ARBA" id="ARBA00022679"/>
    </source>
</evidence>
<dbReference type="InterPro" id="IPR017441">
    <property type="entry name" value="Protein_kinase_ATP_BS"/>
</dbReference>
<feature type="region of interest" description="Disordered" evidence="6">
    <location>
        <begin position="354"/>
        <end position="505"/>
    </location>
</feature>
<dbReference type="Pfam" id="PF00069">
    <property type="entry name" value="Pkinase"/>
    <property type="match status" value="1"/>
</dbReference>
<dbReference type="Proteomes" id="UP000830115">
    <property type="component" value="Chromosome"/>
</dbReference>
<dbReference type="GO" id="GO:0016301">
    <property type="term" value="F:kinase activity"/>
    <property type="evidence" value="ECO:0007669"/>
    <property type="project" value="UniProtKB-KW"/>
</dbReference>
<evidence type="ECO:0000256" key="6">
    <source>
        <dbReference type="SAM" id="MobiDB-lite"/>
    </source>
</evidence>
<reference evidence="8" key="1">
    <citation type="submission" date="2021-10" db="EMBL/GenBank/DDBJ databases">
        <title>Streptomyces nigrumlapis sp.nov.,an antimicrobial producing actinobacterium isolated from Black Gobi rocks.</title>
        <authorList>
            <person name="Wen Y."/>
            <person name="Zhang W."/>
            <person name="Liu X.G."/>
        </authorList>
    </citation>
    <scope>NUCLEOTIDE SEQUENCE</scope>
    <source>
        <strain evidence="8">ST13-2-2</strain>
    </source>
</reference>
<dbReference type="InterPro" id="IPR011009">
    <property type="entry name" value="Kinase-like_dom_sf"/>
</dbReference>
<dbReference type="PANTHER" id="PTHR43289">
    <property type="entry name" value="MITOGEN-ACTIVATED PROTEIN KINASE KINASE KINASE 20-RELATED"/>
    <property type="match status" value="1"/>
</dbReference>
<dbReference type="EMBL" id="CP086322">
    <property type="protein sequence ID" value="UQA94630.1"/>
    <property type="molecule type" value="Genomic_DNA"/>
</dbReference>
<accession>A0ABY4ME08</accession>
<organism evidence="8 9">
    <name type="scientific">Streptomyces halobius</name>
    <dbReference type="NCBI Taxonomy" id="2879846"/>
    <lineage>
        <taxon>Bacteria</taxon>
        <taxon>Bacillati</taxon>
        <taxon>Actinomycetota</taxon>
        <taxon>Actinomycetes</taxon>
        <taxon>Kitasatosporales</taxon>
        <taxon>Streptomycetaceae</taxon>
        <taxon>Streptomyces</taxon>
    </lineage>
</organism>
<evidence type="ECO:0000313" key="9">
    <source>
        <dbReference type="Proteomes" id="UP000830115"/>
    </source>
</evidence>
<proteinExistence type="predicted"/>
<feature type="region of interest" description="Disordered" evidence="6">
    <location>
        <begin position="678"/>
        <end position="699"/>
    </location>
</feature>
<keyword evidence="2 5" id="KW-0547">Nucleotide-binding</keyword>
<feature type="region of interest" description="Disordered" evidence="6">
    <location>
        <begin position="309"/>
        <end position="334"/>
    </location>
</feature>
<gene>
    <name evidence="8" type="ORF">K9S39_24695</name>
</gene>
<feature type="compositionally biased region" description="Gly residues" evidence="6">
    <location>
        <begin position="408"/>
        <end position="420"/>
    </location>
</feature>
<dbReference type="RefSeq" id="WP_248865496.1">
    <property type="nucleotide sequence ID" value="NZ_CP086322.1"/>
</dbReference>
<dbReference type="SMART" id="SM00220">
    <property type="entry name" value="S_TKc"/>
    <property type="match status" value="1"/>
</dbReference>
<dbReference type="InterPro" id="IPR000719">
    <property type="entry name" value="Prot_kinase_dom"/>
</dbReference>
<dbReference type="PROSITE" id="PS00107">
    <property type="entry name" value="PROTEIN_KINASE_ATP"/>
    <property type="match status" value="1"/>
</dbReference>
<sequence>MEPLAGDDPRALGGYRLLGRLGAGGMGRVYLGRSAGGRTVAVKVVHAHFAADDQFRARFRREIESARRVGGAWTAPVLDADPEAAAPWIATGYVAGPSLSQAVSEVGPLAEHSVRALGAGLAEALAAVHALGLVHRDVKPSNVLLTLDGPVLIDFGIARATEGTASLTSTGVSIGSPGYMAPEQILGKGTAGAADVFSLGAVLAFAATGAGPFSGDSSAALLYKVVHEEPELGPELDGELHELVVACLTKSPADRPAPEVLAARLAEERGGGAAELVRAGWLPGVLVERVSRQAVELLNLDAGEGAEQGGAARAPLGGAFGPPDPSYEATQPSAGAGNGAYGAGAAGRVAEAPGYGAGAARTGPAHPGPSHPGPSRPGPSSEAPPQEAVSGLVPFDAQVQGPAVTGPGIAGAGGTDGGAAGQAPGAAGPAIPAQQPGPSPSSQLLPHVLDSARTGGSPMRRGDPHPAPWPVAGASSGGPAPAPGGPGAGASGPALADLPTGAPAPKERRIALTGAVGGKDRPRRVSCSLVLSVAGALAAATTAAFVFQLLPGRGGADNAAEGPPSGSRPTPGAAPENGDTRAEAAVAKGFLGAWKGSVRTRSGIPNGTMTSVIKPGGKGDYVIHTTYDAVLVVCEAKAKLVRSTATRLVLTERADGKQGPGCTGNQSTVTYTLRKDGKIGFTSDDDAGGTPKATLTKSD</sequence>
<evidence type="ECO:0000313" key="8">
    <source>
        <dbReference type="EMBL" id="UQA94630.1"/>
    </source>
</evidence>
<keyword evidence="9" id="KW-1185">Reference proteome</keyword>
<evidence type="ECO:0000256" key="4">
    <source>
        <dbReference type="ARBA" id="ARBA00022840"/>
    </source>
</evidence>
<keyword evidence="1" id="KW-0808">Transferase</keyword>
<dbReference type="Gene3D" id="3.30.200.20">
    <property type="entry name" value="Phosphorylase Kinase, domain 1"/>
    <property type="match status" value="1"/>
</dbReference>
<dbReference type="CDD" id="cd14014">
    <property type="entry name" value="STKc_PknB_like"/>
    <property type="match status" value="1"/>
</dbReference>
<keyword evidence="3 8" id="KW-0418">Kinase</keyword>
<dbReference type="PROSITE" id="PS00108">
    <property type="entry name" value="PROTEIN_KINASE_ST"/>
    <property type="match status" value="1"/>
</dbReference>
<dbReference type="PROSITE" id="PS50011">
    <property type="entry name" value="PROTEIN_KINASE_DOM"/>
    <property type="match status" value="1"/>
</dbReference>
<feature type="domain" description="Protein kinase" evidence="7">
    <location>
        <begin position="15"/>
        <end position="282"/>
    </location>
</feature>
<evidence type="ECO:0000259" key="7">
    <source>
        <dbReference type="PROSITE" id="PS50011"/>
    </source>
</evidence>